<dbReference type="PANTHER" id="PTHR38793">
    <property type="entry name" value="SLATT_FUNGAL DOMAIN-CONTAINING PROTEIN-RELATED"/>
    <property type="match status" value="1"/>
</dbReference>
<organism evidence="4 5">
    <name type="scientific">Marssonina brunnea f. sp. multigermtubi (strain MB_m1)</name>
    <name type="common">Marssonina leaf spot fungus</name>
    <dbReference type="NCBI Taxonomy" id="1072389"/>
    <lineage>
        <taxon>Eukaryota</taxon>
        <taxon>Fungi</taxon>
        <taxon>Dikarya</taxon>
        <taxon>Ascomycota</taxon>
        <taxon>Pezizomycotina</taxon>
        <taxon>Leotiomycetes</taxon>
        <taxon>Helotiales</taxon>
        <taxon>Drepanopezizaceae</taxon>
        <taxon>Drepanopeziza</taxon>
    </lineage>
</organism>
<dbReference type="InParanoid" id="K1WZS8"/>
<evidence type="ECO:0000313" key="5">
    <source>
        <dbReference type="Proteomes" id="UP000006753"/>
    </source>
</evidence>
<keyword evidence="2" id="KW-0812">Transmembrane</keyword>
<keyword evidence="2" id="KW-0472">Membrane</keyword>
<feature type="compositionally biased region" description="Basic and acidic residues" evidence="1">
    <location>
        <begin position="7"/>
        <end position="18"/>
    </location>
</feature>
<feature type="transmembrane region" description="Helical" evidence="2">
    <location>
        <begin position="134"/>
        <end position="156"/>
    </location>
</feature>
<dbReference type="OrthoDB" id="5398270at2759"/>
<name>K1WZS8_MARBU</name>
<dbReference type="eggNOG" id="ENOG502RJMA">
    <property type="taxonomic scope" value="Eukaryota"/>
</dbReference>
<evidence type="ECO:0000256" key="2">
    <source>
        <dbReference type="SAM" id="Phobius"/>
    </source>
</evidence>
<feature type="domain" description="SMODS and SLOG-associating 2TM effector" evidence="3">
    <location>
        <begin position="93"/>
        <end position="210"/>
    </location>
</feature>
<proteinExistence type="predicted"/>
<dbReference type="KEGG" id="mbe:MBM_07800"/>
<keyword evidence="2" id="KW-1133">Transmembrane helix</keyword>
<dbReference type="OMA" id="GRTRNDW"/>
<dbReference type="Proteomes" id="UP000006753">
    <property type="component" value="Unassembled WGS sequence"/>
</dbReference>
<dbReference type="Pfam" id="PF18142">
    <property type="entry name" value="SLATT_fungal"/>
    <property type="match status" value="1"/>
</dbReference>
<reference evidence="4 5" key="1">
    <citation type="journal article" date="2012" name="BMC Genomics">
        <title>Sequencing the genome of Marssonina brunnea reveals fungus-poplar co-evolution.</title>
        <authorList>
            <person name="Zhu S."/>
            <person name="Cao Y.-Z."/>
            <person name="Jiang C."/>
            <person name="Tan B.-Y."/>
            <person name="Wang Z."/>
            <person name="Feng S."/>
            <person name="Zhang L."/>
            <person name="Su X.-H."/>
            <person name="Brejova B."/>
            <person name="Vinar T."/>
            <person name="Xu M."/>
            <person name="Wang M.-X."/>
            <person name="Zhang S.-G."/>
            <person name="Huang M.-R."/>
            <person name="Wu R."/>
            <person name="Zhou Y."/>
        </authorList>
    </citation>
    <scope>NUCLEOTIDE SEQUENCE [LARGE SCALE GENOMIC DNA]</scope>
    <source>
        <strain evidence="4 5">MB_m1</strain>
    </source>
</reference>
<keyword evidence="5" id="KW-1185">Reference proteome</keyword>
<dbReference type="NCBIfam" id="NF033635">
    <property type="entry name" value="SLATT_fungal"/>
    <property type="match status" value="1"/>
</dbReference>
<feature type="region of interest" description="Disordered" evidence="1">
    <location>
        <begin position="1"/>
        <end position="46"/>
    </location>
</feature>
<protein>
    <recommendedName>
        <fullName evidence="3">SMODS and SLOG-associating 2TM effector domain-containing protein</fullName>
    </recommendedName>
</protein>
<gene>
    <name evidence="4" type="ORF">MBM_07800</name>
</gene>
<feature type="transmembrane region" description="Helical" evidence="2">
    <location>
        <begin position="104"/>
        <end position="128"/>
    </location>
</feature>
<dbReference type="GeneID" id="18763735"/>
<dbReference type="EMBL" id="JH921447">
    <property type="protein sequence ID" value="EKD14123.1"/>
    <property type="molecule type" value="Genomic_DNA"/>
</dbReference>
<feature type="region of interest" description="Disordered" evidence="1">
    <location>
        <begin position="218"/>
        <end position="239"/>
    </location>
</feature>
<dbReference type="RefSeq" id="XP_007295689.1">
    <property type="nucleotide sequence ID" value="XM_007295627.1"/>
</dbReference>
<evidence type="ECO:0000313" key="4">
    <source>
        <dbReference type="EMBL" id="EKD14123.1"/>
    </source>
</evidence>
<sequence length="253" mass="27007">MSSSSRLDYKTMDSRTSEENGSGPPAPSIRNSSPPQPETQPSSIIPPVTVLSPEALAQVRHAIGAPPYRFEQPSTNSRTRIHKRVPNGLYKTVLQKRRQAELSYYFTSAFYNTCLVLQILLGALLTALGSSSNLNGTAITILAAANTVNAGLLALLHNSGIPGRTRNDWNEYDKVEMFLLGLMDSGIVQQGMTTADVIQTCFNKYSNARATVERNQPSYYASTSSPSATGPGAASTGAGAGESAALLPAQLQR</sequence>
<evidence type="ECO:0000259" key="3">
    <source>
        <dbReference type="Pfam" id="PF18142"/>
    </source>
</evidence>
<dbReference type="AlphaFoldDB" id="K1WZS8"/>
<feature type="compositionally biased region" description="Low complexity" evidence="1">
    <location>
        <begin position="221"/>
        <end position="239"/>
    </location>
</feature>
<accession>K1WZS8</accession>
<dbReference type="HOGENOM" id="CLU_080475_3_0_1"/>
<dbReference type="InterPro" id="IPR041622">
    <property type="entry name" value="SLATT_fungi"/>
</dbReference>
<dbReference type="PANTHER" id="PTHR38793:SF1">
    <property type="entry name" value="SMODS AND SLOG-ASSOCIATING 2TM EFFECTOR DOMAIN-CONTAINING PROTEIN"/>
    <property type="match status" value="1"/>
</dbReference>
<evidence type="ECO:0000256" key="1">
    <source>
        <dbReference type="SAM" id="MobiDB-lite"/>
    </source>
</evidence>